<gene>
    <name evidence="3" type="ORF">EX30DRAFT_349260</name>
</gene>
<sequence>MRFLWLAVLLSHVIFTAAQPTRPGSVSDSESDEAEGDRSHGFADSTVSTKSPAPSNTISNPNIYESDSEESQPQFEEIKLQRIKGTSKTFMIWCIRKPRSLDSFHYSTVYQQQEGQTSKNSLSITMKDIQGFCHEYKGKMWRAYDSHFKYNVFAPEGKEINDDAAWAKYYENFPFPQRKMFLGKEEHDKHCQLKSQDFILPVKGAEKMESRRTDKLQPRETIARAKYITRYLVPVPQGFLSVRPSFLLNQRTVVNPFVIPGDPRARTPPLANEKDLESHCITSLNMLLNNPCRKDSENGISSFLPFAILDKENGVRFEIMQAGVEMEMCTASSTTKRDEQASKQETLLKWVAGGSGKQYIS</sequence>
<feature type="chain" id="PRO_5020463156" evidence="2">
    <location>
        <begin position="19"/>
        <end position="361"/>
    </location>
</feature>
<keyword evidence="2" id="KW-0732">Signal</keyword>
<keyword evidence="4" id="KW-1185">Reference proteome</keyword>
<dbReference type="AlphaFoldDB" id="A0A4S2MVT1"/>
<reference evidence="3 4" key="1">
    <citation type="submission" date="2019-04" db="EMBL/GenBank/DDBJ databases">
        <title>Comparative genomics and transcriptomics to analyze fruiting body development in filamentous ascomycetes.</title>
        <authorList>
            <consortium name="DOE Joint Genome Institute"/>
            <person name="Lutkenhaus R."/>
            <person name="Traeger S."/>
            <person name="Breuer J."/>
            <person name="Kuo A."/>
            <person name="Lipzen A."/>
            <person name="Pangilinan J."/>
            <person name="Dilworth D."/>
            <person name="Sandor L."/>
            <person name="Poggeler S."/>
            <person name="Barry K."/>
            <person name="Grigoriev I.V."/>
            <person name="Nowrousian M."/>
        </authorList>
    </citation>
    <scope>NUCLEOTIDE SEQUENCE [LARGE SCALE GENOMIC DNA]</scope>
    <source>
        <strain evidence="3 4">CBS 389.68</strain>
    </source>
</reference>
<evidence type="ECO:0000256" key="1">
    <source>
        <dbReference type="SAM" id="MobiDB-lite"/>
    </source>
</evidence>
<feature type="compositionally biased region" description="Polar residues" evidence="1">
    <location>
        <begin position="45"/>
        <end position="65"/>
    </location>
</feature>
<dbReference type="Proteomes" id="UP000298138">
    <property type="component" value="Unassembled WGS sequence"/>
</dbReference>
<feature type="signal peptide" evidence="2">
    <location>
        <begin position="1"/>
        <end position="18"/>
    </location>
</feature>
<evidence type="ECO:0000256" key="2">
    <source>
        <dbReference type="SAM" id="SignalP"/>
    </source>
</evidence>
<dbReference type="EMBL" id="ML220123">
    <property type="protein sequence ID" value="TGZ80728.1"/>
    <property type="molecule type" value="Genomic_DNA"/>
</dbReference>
<dbReference type="InParanoid" id="A0A4S2MVT1"/>
<evidence type="ECO:0000313" key="3">
    <source>
        <dbReference type="EMBL" id="TGZ80728.1"/>
    </source>
</evidence>
<feature type="region of interest" description="Disordered" evidence="1">
    <location>
        <begin position="20"/>
        <end position="72"/>
    </location>
</feature>
<protein>
    <submittedName>
        <fullName evidence="3">Uncharacterized protein</fullName>
    </submittedName>
</protein>
<evidence type="ECO:0000313" key="4">
    <source>
        <dbReference type="Proteomes" id="UP000298138"/>
    </source>
</evidence>
<accession>A0A4S2MVT1</accession>
<name>A0A4S2MVT1_9PEZI</name>
<proteinExistence type="predicted"/>
<organism evidence="3 4">
    <name type="scientific">Ascodesmis nigricans</name>
    <dbReference type="NCBI Taxonomy" id="341454"/>
    <lineage>
        <taxon>Eukaryota</taxon>
        <taxon>Fungi</taxon>
        <taxon>Dikarya</taxon>
        <taxon>Ascomycota</taxon>
        <taxon>Pezizomycotina</taxon>
        <taxon>Pezizomycetes</taxon>
        <taxon>Pezizales</taxon>
        <taxon>Ascodesmidaceae</taxon>
        <taxon>Ascodesmis</taxon>
    </lineage>
</organism>